<reference evidence="1" key="1">
    <citation type="journal article" date="2002" name="Mikrobiologiia">
        <title>Soil strain of Bacillus subtilis harboring a large plasmid that mediates high-frequency conjugal mobilization.</title>
        <authorList>
            <person name="Lotareva O.V."/>
            <person name="Poluektova E.U."/>
            <person name="Titok M.A."/>
            <person name="Prozorov A.A."/>
        </authorList>
    </citation>
    <scope>NUCLEOTIDE SEQUENCE</scope>
    <source>
        <strain evidence="1">72</strain>
        <plasmid evidence="1">pBS72</plasmid>
    </source>
</reference>
<dbReference type="AlphaFoldDB" id="A0A1J0AKW4"/>
<reference evidence="1" key="2">
    <citation type="journal article" date="2003" name="Plasmid">
        <title>Bacillus subtilis soil isolates: plasmid replicon analysis and construction of a new theta-replicating vector.</title>
        <authorList>
            <person name="Titok M.A."/>
            <person name="Chapuis J."/>
            <person name="Selezneva Y.V."/>
            <person name="Lagodich A.V."/>
            <person name="Prokulevich V.A."/>
            <person name="Ehrlich S.D."/>
            <person name="Janniere L."/>
        </authorList>
    </citation>
    <scope>NUCLEOTIDE SEQUENCE</scope>
    <source>
        <strain evidence="1">72</strain>
        <plasmid evidence="1">pBS72</plasmid>
    </source>
</reference>
<dbReference type="RefSeq" id="WP_326380240.1">
    <property type="nucleotide sequence ID" value="NZ_JARTBI010000013.1"/>
</dbReference>
<keyword evidence="1" id="KW-0614">Plasmid</keyword>
<evidence type="ECO:0000313" key="1">
    <source>
        <dbReference type="EMBL" id="APB62365.1"/>
    </source>
</evidence>
<protein>
    <submittedName>
        <fullName evidence="1">Uncharacterized protein</fullName>
    </submittedName>
</protein>
<geneLocation type="plasmid" evidence="1">
    <name>pBS72</name>
</geneLocation>
<dbReference type="EMBL" id="KX711616">
    <property type="protein sequence ID" value="APB62365.1"/>
    <property type="molecule type" value="Genomic_DNA"/>
</dbReference>
<organism evidence="1">
    <name type="scientific">Bacillus subtilis</name>
    <dbReference type="NCBI Taxonomy" id="1423"/>
    <lineage>
        <taxon>Bacteria</taxon>
        <taxon>Bacillati</taxon>
        <taxon>Bacillota</taxon>
        <taxon>Bacilli</taxon>
        <taxon>Bacillales</taxon>
        <taxon>Bacillaceae</taxon>
        <taxon>Bacillus</taxon>
    </lineage>
</organism>
<accession>A0A1J0AKW4</accession>
<sequence length="65" mass="7752">MEPIEQSLNHYYKLKCELLVLAQKLNSCDAIEKEFYQDAVLCYSKHLKEMNRLLEEEFGLNMCSY</sequence>
<reference evidence="1" key="3">
    <citation type="journal article" date="2004" name="Mol. Biol. (Mosk.)">
        <title>The replication system of plasmids from Bacillus subtilis environmental isolates.</title>
        <authorList>
            <person name="Lagodich A.V."/>
            <person name="Shtaniuk Iu.V."/>
            <person name="Prozorov A.A."/>
            <person name="Titok M.A."/>
        </authorList>
    </citation>
    <scope>NUCLEOTIDE SEQUENCE</scope>
    <source>
        <strain evidence="1">72</strain>
        <plasmid evidence="1">pBS72</plasmid>
    </source>
</reference>
<reference evidence="1" key="5">
    <citation type="submission" date="2016-08" db="EMBL/GenBank/DDBJ databases">
        <authorList>
            <person name="Satsunkevich N.E."/>
            <person name="Valentovich L.N."/>
            <person name="Kolomiets E.I."/>
            <person name="Titok M.A."/>
        </authorList>
    </citation>
    <scope>NUCLEOTIDE SEQUENCE</scope>
    <source>
        <strain evidence="1">72</strain>
        <plasmid evidence="1">pBS72</plasmid>
    </source>
</reference>
<name>A0A1J0AKW4_BACIU</name>
<proteinExistence type="predicted"/>
<reference evidence="1" key="4">
    <citation type="journal article" date="2006" name="Microbiology">
        <title>The replicative polymerases PolC and DnaE are required for theta replication of the Bacillus subtilis plasmid pBS72.</title>
        <authorList>
            <person name="Titok M."/>
            <person name="Suski C."/>
            <person name="Dalmais B."/>
            <person name="Ehrlich S.D."/>
            <person name="Janniere L."/>
        </authorList>
    </citation>
    <scope>NUCLEOTIDE SEQUENCE</scope>
    <source>
        <strain evidence="1">72</strain>
        <plasmid evidence="1">pBS72</plasmid>
    </source>
</reference>
<gene>
    <name evidence="1" type="ORF">pBS72_0960</name>
</gene>